<dbReference type="Pfam" id="PF24793">
    <property type="entry name" value="GINT1_N"/>
    <property type="match status" value="1"/>
</dbReference>
<dbReference type="InterPro" id="IPR023296">
    <property type="entry name" value="Glyco_hydro_beta-prop_sf"/>
</dbReference>
<comment type="caution">
    <text evidence="2">The sequence shown here is derived from an EMBL/GenBank/DDBJ whole genome shotgun (WGS) entry which is preliminary data.</text>
</comment>
<dbReference type="Proteomes" id="UP001595755">
    <property type="component" value="Unassembled WGS sequence"/>
</dbReference>
<evidence type="ECO:0000313" key="2">
    <source>
        <dbReference type="EMBL" id="MFC4302408.1"/>
    </source>
</evidence>
<organism evidence="2 3">
    <name type="scientific">Cohnella boryungensis</name>
    <dbReference type="NCBI Taxonomy" id="768479"/>
    <lineage>
        <taxon>Bacteria</taxon>
        <taxon>Bacillati</taxon>
        <taxon>Bacillota</taxon>
        <taxon>Bacilli</taxon>
        <taxon>Bacillales</taxon>
        <taxon>Paenibacillaceae</taxon>
        <taxon>Cohnella</taxon>
    </lineage>
</organism>
<dbReference type="RefSeq" id="WP_204600726.1">
    <property type="nucleotide sequence ID" value="NZ_JBHSED010000003.1"/>
</dbReference>
<gene>
    <name evidence="2" type="ORF">ACFO1S_02990</name>
</gene>
<evidence type="ECO:0000259" key="1">
    <source>
        <dbReference type="Pfam" id="PF24793"/>
    </source>
</evidence>
<sequence length="546" mass="60985">MLRVAILLDGPAWKRWEAECVRLLLDSNRAVVPLLMMKKSAPDRHGGSFAWRALRRWLTRASSSLAAAEEALPPAPILMLHEDGAQELGKLKRYGLDAILSFHKGELNPGLLRAAKYGVWEFRYGDDLFRDAAGYSYRNLLDGATTSAVALVRRGEEPGTEFALREGALPAAAHSYARNIDAIHRFSASWPALVCRDIAAGRLPGSLKRPKPPRMVGADLAALISGPTAKGTAQLIWKTAARKARNFFARWFVAEHWNVGVVDRPIDRFLDAEPADPSEIRWFPRRRRYIADPFGMQIDGKLHVLVEEYDYGTNKGVIKALLSEEEEGGEARPAIELPVHMSYPYLLRERDEIFCIPETHQASEVSLYKAVEFPGRWEKIGVLIRDFRAVDATVFRHDGRWWLFCTDESEGPNSHLHIWYAEELTGPWLPHPLNPVKMDIRSARPAGTPFQRDGQLFRPAQDCSATYGGAVMINRILALSTTEFAEETVHRLAPLPESPYGEGLHTLSSAGSRTLIDAKVETVDLKVFALRVKARVKMLLQGSAAG</sequence>
<protein>
    <recommendedName>
        <fullName evidence="1">Glucosamine inositolphosphorylceramide transferase 1 N-terminal domain-containing protein</fullName>
    </recommendedName>
</protein>
<dbReference type="SUPFAM" id="SSF75005">
    <property type="entry name" value="Arabinanase/levansucrase/invertase"/>
    <property type="match status" value="1"/>
</dbReference>
<dbReference type="EMBL" id="JBHSED010000003">
    <property type="protein sequence ID" value="MFC4302408.1"/>
    <property type="molecule type" value="Genomic_DNA"/>
</dbReference>
<feature type="domain" description="Glucosamine inositolphosphorylceramide transferase 1 N-terminal" evidence="1">
    <location>
        <begin position="288"/>
        <end position="489"/>
    </location>
</feature>
<accession>A0ABV8S641</accession>
<reference evidence="3" key="1">
    <citation type="journal article" date="2019" name="Int. J. Syst. Evol. Microbiol.">
        <title>The Global Catalogue of Microorganisms (GCM) 10K type strain sequencing project: providing services to taxonomists for standard genome sequencing and annotation.</title>
        <authorList>
            <consortium name="The Broad Institute Genomics Platform"/>
            <consortium name="The Broad Institute Genome Sequencing Center for Infectious Disease"/>
            <person name="Wu L."/>
            <person name="Ma J."/>
        </authorList>
    </citation>
    <scope>NUCLEOTIDE SEQUENCE [LARGE SCALE GENOMIC DNA]</scope>
    <source>
        <strain evidence="3">CGMCC 4.1641</strain>
    </source>
</reference>
<dbReference type="InterPro" id="IPR056442">
    <property type="entry name" value="GINT1_N"/>
</dbReference>
<proteinExistence type="predicted"/>
<dbReference type="Gene3D" id="2.115.10.20">
    <property type="entry name" value="Glycosyl hydrolase domain, family 43"/>
    <property type="match status" value="1"/>
</dbReference>
<evidence type="ECO:0000313" key="3">
    <source>
        <dbReference type="Proteomes" id="UP001595755"/>
    </source>
</evidence>
<name>A0ABV8S641_9BACL</name>
<keyword evidence="3" id="KW-1185">Reference proteome</keyword>